<dbReference type="HOGENOM" id="CLU_1165666_0_0_1"/>
<evidence type="ECO:0000313" key="1">
    <source>
        <dbReference type="EMBL" id="KDQ20407.1"/>
    </source>
</evidence>
<dbReference type="Proteomes" id="UP000027195">
    <property type="component" value="Unassembled WGS sequence"/>
</dbReference>
<sequence length="238" mass="26836">MLLASHIAGATSTGQDTSRFITDQELDALFDWHPLEQILPHPTASHLKQGRSPPFYGKHFRRDLLLLQIKSYPNLLSVLADVADTARQRLRDKDISLPACDGTGFFVPKRRRDTIEMEGAPEINNRYHLGNVYKETTAAYCAPVASMLALHPTHSYWTSVCTWCVPNDDEHAVTNAVFRLKSRFKDSLDGKNLNPLIRQWVEALGDRKPAILEMAHRFPDIITREDTLGGVDMMRLGG</sequence>
<dbReference type="InParanoid" id="A0A067N8H5"/>
<organism evidence="1 2">
    <name type="scientific">Botryobasidium botryosum (strain FD-172 SS1)</name>
    <dbReference type="NCBI Taxonomy" id="930990"/>
    <lineage>
        <taxon>Eukaryota</taxon>
        <taxon>Fungi</taxon>
        <taxon>Dikarya</taxon>
        <taxon>Basidiomycota</taxon>
        <taxon>Agaricomycotina</taxon>
        <taxon>Agaricomycetes</taxon>
        <taxon>Cantharellales</taxon>
        <taxon>Botryobasidiaceae</taxon>
        <taxon>Botryobasidium</taxon>
    </lineage>
</organism>
<gene>
    <name evidence="1" type="ORF">BOTBODRAFT_183198</name>
</gene>
<dbReference type="AlphaFoldDB" id="A0A067N8H5"/>
<accession>A0A067N8H5</accession>
<evidence type="ECO:0000313" key="2">
    <source>
        <dbReference type="Proteomes" id="UP000027195"/>
    </source>
</evidence>
<reference evidence="2" key="1">
    <citation type="journal article" date="2014" name="Proc. Natl. Acad. Sci. U.S.A.">
        <title>Extensive sampling of basidiomycete genomes demonstrates inadequacy of the white-rot/brown-rot paradigm for wood decay fungi.</title>
        <authorList>
            <person name="Riley R."/>
            <person name="Salamov A.A."/>
            <person name="Brown D.W."/>
            <person name="Nagy L.G."/>
            <person name="Floudas D."/>
            <person name="Held B.W."/>
            <person name="Levasseur A."/>
            <person name="Lombard V."/>
            <person name="Morin E."/>
            <person name="Otillar R."/>
            <person name="Lindquist E.A."/>
            <person name="Sun H."/>
            <person name="LaButti K.M."/>
            <person name="Schmutz J."/>
            <person name="Jabbour D."/>
            <person name="Luo H."/>
            <person name="Baker S.E."/>
            <person name="Pisabarro A.G."/>
            <person name="Walton J.D."/>
            <person name="Blanchette R.A."/>
            <person name="Henrissat B."/>
            <person name="Martin F."/>
            <person name="Cullen D."/>
            <person name="Hibbett D.S."/>
            <person name="Grigoriev I.V."/>
        </authorList>
    </citation>
    <scope>NUCLEOTIDE SEQUENCE [LARGE SCALE GENOMIC DNA]</scope>
    <source>
        <strain evidence="2">FD-172 SS1</strain>
    </source>
</reference>
<proteinExistence type="predicted"/>
<name>A0A067N8H5_BOTB1</name>
<dbReference type="EMBL" id="KL198017">
    <property type="protein sequence ID" value="KDQ20407.1"/>
    <property type="molecule type" value="Genomic_DNA"/>
</dbReference>
<keyword evidence="2" id="KW-1185">Reference proteome</keyword>
<protein>
    <submittedName>
        <fullName evidence="1">Uncharacterized protein</fullName>
    </submittedName>
</protein>